<evidence type="ECO:0000256" key="2">
    <source>
        <dbReference type="ARBA" id="ARBA00008989"/>
    </source>
</evidence>
<evidence type="ECO:0000256" key="1">
    <source>
        <dbReference type="ARBA" id="ARBA00001273"/>
    </source>
</evidence>
<comment type="caution">
    <text evidence="10">The sequence shown here is derived from an EMBL/GenBank/DDBJ whole genome shotgun (WGS) entry which is preliminary data.</text>
</comment>
<dbReference type="PANTHER" id="PTHR30447">
    <property type="entry name" value="FRUCTOSE-1,6-BISPHOSPHATASE CLASS 2"/>
    <property type="match status" value="1"/>
</dbReference>
<feature type="binding site" evidence="8">
    <location>
        <position position="212"/>
    </location>
    <ligand>
        <name>Mn(2+)</name>
        <dbReference type="ChEBI" id="CHEBI:29035"/>
        <label>2</label>
    </ligand>
</feature>
<dbReference type="GO" id="GO:0005829">
    <property type="term" value="C:cytosol"/>
    <property type="evidence" value="ECO:0007669"/>
    <property type="project" value="TreeGrafter"/>
</dbReference>
<dbReference type="RefSeq" id="WP_265674283.1">
    <property type="nucleotide sequence ID" value="NZ_JAKRRY010000007.1"/>
</dbReference>
<evidence type="ECO:0000256" key="6">
    <source>
        <dbReference type="ARBA" id="ARBA00023277"/>
    </source>
</evidence>
<dbReference type="GO" id="GO:0042132">
    <property type="term" value="F:fructose 1,6-bisphosphate 1-phosphatase activity"/>
    <property type="evidence" value="ECO:0007669"/>
    <property type="project" value="UniProtKB-EC"/>
</dbReference>
<dbReference type="GO" id="GO:0006094">
    <property type="term" value="P:gluconeogenesis"/>
    <property type="evidence" value="ECO:0007669"/>
    <property type="project" value="InterPro"/>
</dbReference>
<evidence type="ECO:0000256" key="9">
    <source>
        <dbReference type="PIRSR" id="PIRSR004532-2"/>
    </source>
</evidence>
<protein>
    <recommendedName>
        <fullName evidence="7">Fructose-1,6-bisphosphatase</fullName>
    </recommendedName>
</protein>
<dbReference type="InterPro" id="IPR004464">
    <property type="entry name" value="FBPase_class-2/SBPase"/>
</dbReference>
<feature type="binding site" evidence="8">
    <location>
        <position position="87"/>
    </location>
    <ligand>
        <name>Mn(2+)</name>
        <dbReference type="ChEBI" id="CHEBI:29035"/>
        <label>2</label>
    </ligand>
</feature>
<dbReference type="NCBIfam" id="TIGR00330">
    <property type="entry name" value="glpX"/>
    <property type="match status" value="1"/>
</dbReference>
<dbReference type="CDD" id="cd01516">
    <property type="entry name" value="FBPase_glpX"/>
    <property type="match status" value="1"/>
</dbReference>
<feature type="binding site" evidence="8">
    <location>
        <position position="84"/>
    </location>
    <ligand>
        <name>Mn(2+)</name>
        <dbReference type="ChEBI" id="CHEBI:29035"/>
        <label>2</label>
    </ligand>
</feature>
<evidence type="ECO:0000256" key="7">
    <source>
        <dbReference type="PIRNR" id="PIRNR004532"/>
    </source>
</evidence>
<evidence type="ECO:0000256" key="8">
    <source>
        <dbReference type="PIRSR" id="PIRSR004532-1"/>
    </source>
</evidence>
<evidence type="ECO:0000256" key="3">
    <source>
        <dbReference type="ARBA" id="ARBA00022723"/>
    </source>
</evidence>
<keyword evidence="6 7" id="KW-0119">Carbohydrate metabolism</keyword>
<dbReference type="GO" id="GO:0006071">
    <property type="term" value="P:glycerol metabolic process"/>
    <property type="evidence" value="ECO:0007669"/>
    <property type="project" value="InterPro"/>
</dbReference>
<feature type="binding site" evidence="8">
    <location>
        <position position="33"/>
    </location>
    <ligand>
        <name>Mn(2+)</name>
        <dbReference type="ChEBI" id="CHEBI:29035"/>
        <label>1</label>
    </ligand>
</feature>
<evidence type="ECO:0000313" key="10">
    <source>
        <dbReference type="EMBL" id="MCW8345877.1"/>
    </source>
</evidence>
<dbReference type="SUPFAM" id="SSF56655">
    <property type="entry name" value="Carbohydrate phosphatase"/>
    <property type="match status" value="1"/>
</dbReference>
<dbReference type="Pfam" id="PF03320">
    <property type="entry name" value="FBPase_glpX"/>
    <property type="match status" value="1"/>
</dbReference>
<evidence type="ECO:0000256" key="5">
    <source>
        <dbReference type="ARBA" id="ARBA00023211"/>
    </source>
</evidence>
<dbReference type="Gene3D" id="3.40.190.90">
    <property type="match status" value="1"/>
</dbReference>
<dbReference type="Gene3D" id="3.30.540.10">
    <property type="entry name" value="Fructose-1,6-Bisphosphatase, subunit A, domain 1"/>
    <property type="match status" value="1"/>
</dbReference>
<dbReference type="AlphaFoldDB" id="A0A9X3HWK3"/>
<accession>A0A9X3HWK3</accession>
<feature type="binding site" evidence="9">
    <location>
        <begin position="163"/>
        <end position="165"/>
    </location>
    <ligand>
        <name>substrate</name>
    </ligand>
</feature>
<comment type="cofactor">
    <cofactor evidence="8">
        <name>Mn(2+)</name>
        <dbReference type="ChEBI" id="CHEBI:29035"/>
    </cofactor>
</comment>
<proteinExistence type="inferred from homology"/>
<feature type="binding site" evidence="8">
    <location>
        <position position="57"/>
    </location>
    <ligand>
        <name>Mn(2+)</name>
        <dbReference type="ChEBI" id="CHEBI:29035"/>
        <label>1</label>
    </ligand>
</feature>
<dbReference type="PANTHER" id="PTHR30447:SF0">
    <property type="entry name" value="FRUCTOSE-1,6-BISPHOSPHATASE 1 CLASS 2-RELATED"/>
    <property type="match status" value="1"/>
</dbReference>
<sequence length="335" mass="35664">MNTDIALTFVQVTEGAALAGYQWLGCGNKENADQAAVEAMRLLLSNAAINGKIVIGEGEIDDAPMLFIGEELGQGGPNIDIAVDPIEGTRMTAMGQSNAIAVLAASEQGSLLQAPDMYMEKLVVGPKSHGAIDLDLSLEDNLTRIAQSLSKPINELVMATLAKPRHDGVIKQVQSLGVRVYAFPDGDVAASLLTCMPESDIDLMYCIGGSPEGVITAAAMQALGGDMQAKLLFRDQVKGQSTENQLHAQIEQQRCVEMHVKANTKLELNDLASSKNVIFSATGITKGDLLEGVKAGSQNLTTETLLIHGQSRIIRKIRSTHDFSLLNSELHAKSA</sequence>
<dbReference type="PIRSF" id="PIRSF004532">
    <property type="entry name" value="GlpX"/>
    <property type="match status" value="1"/>
</dbReference>
<feature type="binding site" evidence="9">
    <location>
        <position position="118"/>
    </location>
    <ligand>
        <name>substrate</name>
    </ligand>
</feature>
<feature type="binding site" evidence="9">
    <location>
        <position position="209"/>
    </location>
    <ligand>
        <name>substrate</name>
    </ligand>
</feature>
<comment type="similarity">
    <text evidence="2 7">Belongs to the FBPase class 2 family.</text>
</comment>
<evidence type="ECO:0000313" key="11">
    <source>
        <dbReference type="Proteomes" id="UP001155587"/>
    </source>
</evidence>
<gene>
    <name evidence="10" type="primary">glpX</name>
    <name evidence="10" type="ORF">MD535_07620</name>
</gene>
<feature type="binding site" evidence="9">
    <location>
        <begin position="87"/>
        <end position="89"/>
    </location>
    <ligand>
        <name>substrate</name>
    </ligand>
</feature>
<keyword evidence="3 8" id="KW-0479">Metal-binding</keyword>
<name>A0A9X3HWK3_9VIBR</name>
<keyword evidence="5 8" id="KW-0464">Manganese</keyword>
<dbReference type="EMBL" id="JAKRRY010000007">
    <property type="protein sequence ID" value="MCW8345877.1"/>
    <property type="molecule type" value="Genomic_DNA"/>
</dbReference>
<organism evidence="10 11">
    <name type="scientific">Vibrio qingdaonensis</name>
    <dbReference type="NCBI Taxonomy" id="2829491"/>
    <lineage>
        <taxon>Bacteria</taxon>
        <taxon>Pseudomonadati</taxon>
        <taxon>Pseudomonadota</taxon>
        <taxon>Gammaproteobacteria</taxon>
        <taxon>Vibrionales</taxon>
        <taxon>Vibrionaceae</taxon>
        <taxon>Vibrio</taxon>
    </lineage>
</organism>
<keyword evidence="11" id="KW-1185">Reference proteome</keyword>
<evidence type="ECO:0000256" key="4">
    <source>
        <dbReference type="ARBA" id="ARBA00022801"/>
    </source>
</evidence>
<dbReference type="GO" id="GO:0030388">
    <property type="term" value="P:fructose 1,6-bisphosphate metabolic process"/>
    <property type="evidence" value="ECO:0007669"/>
    <property type="project" value="TreeGrafter"/>
</dbReference>
<dbReference type="GO" id="GO:0030145">
    <property type="term" value="F:manganese ion binding"/>
    <property type="evidence" value="ECO:0007669"/>
    <property type="project" value="UniProtKB-ARBA"/>
</dbReference>
<keyword evidence="4 10" id="KW-0378">Hydrolase</keyword>
<feature type="binding site" evidence="9">
    <location>
        <begin position="185"/>
        <end position="187"/>
    </location>
    <ligand>
        <name>substrate</name>
    </ligand>
</feature>
<dbReference type="FunFam" id="3.40.190.90:FF:000001">
    <property type="entry name" value="Fructose-1,6-bisphosphatase"/>
    <property type="match status" value="1"/>
</dbReference>
<dbReference type="Proteomes" id="UP001155587">
    <property type="component" value="Unassembled WGS sequence"/>
</dbReference>
<comment type="catalytic activity">
    <reaction evidence="1">
        <text>beta-D-fructose 1,6-bisphosphate + H2O = beta-D-fructose 6-phosphate + phosphate</text>
        <dbReference type="Rhea" id="RHEA:11064"/>
        <dbReference type="ChEBI" id="CHEBI:15377"/>
        <dbReference type="ChEBI" id="CHEBI:32966"/>
        <dbReference type="ChEBI" id="CHEBI:43474"/>
        <dbReference type="ChEBI" id="CHEBI:57634"/>
        <dbReference type="EC" id="3.1.3.11"/>
    </reaction>
</comment>
<reference evidence="10" key="1">
    <citation type="submission" date="2022-02" db="EMBL/GenBank/DDBJ databases">
        <title>Vibrio sp. nov, a new bacterium isolated from seawater.</title>
        <authorList>
            <person name="Yuan Y."/>
        </authorList>
    </citation>
    <scope>NUCLEOTIDE SEQUENCE</scope>
    <source>
        <strain evidence="10">ZSDZ65</strain>
    </source>
</reference>